<evidence type="ECO:0000313" key="2">
    <source>
        <dbReference type="Proteomes" id="UP000248301"/>
    </source>
</evidence>
<dbReference type="RefSeq" id="WP_110914660.1">
    <property type="nucleotide sequence ID" value="NZ_NKUF01000060.1"/>
</dbReference>
<accession>A0A318PUN0</accession>
<dbReference type="EMBL" id="NKUF01000060">
    <property type="protein sequence ID" value="PYD61131.1"/>
    <property type="molecule type" value="Genomic_DNA"/>
</dbReference>
<dbReference type="Pfam" id="PF17411">
    <property type="entry name" value="SmaI"/>
    <property type="match status" value="1"/>
</dbReference>
<name>A0A318PUN0_9PROT</name>
<keyword evidence="1" id="KW-0540">Nuclease</keyword>
<dbReference type="GO" id="GO:0009036">
    <property type="term" value="F:type II site-specific deoxyribonuclease activity"/>
    <property type="evidence" value="ECO:0007669"/>
    <property type="project" value="InterPro"/>
</dbReference>
<dbReference type="Proteomes" id="UP000248301">
    <property type="component" value="Unassembled WGS sequence"/>
</dbReference>
<keyword evidence="1" id="KW-0378">Hydrolase</keyword>
<sequence>MSEEGRIKNISKRLPNLTEYQLDAISRIIDQLQKPKKFWRNENSDLVTNNVLQDFGDTLRIHHVFSAEALSKDRFEYALERVLQGCGVKAKCAPKGNPGHDITINDMRVSLKTQADKGIKVGTIHISKFMELGKGEWTDKVEHLHGLLERFYNHMTRYDRIFTLRRLKDKTNENYELVEIPKEVLKRAEFGEFRIVSNSKQTPKPGYCTVSDHDGVEFQLYFDGGTERKLQVKCLRKDLCIVHANWIFPRQQADKELVFEDDPIS</sequence>
<dbReference type="InterPro" id="IPR049519">
    <property type="entry name" value="SmaI"/>
</dbReference>
<keyword evidence="1" id="KW-0255">Endonuclease</keyword>
<dbReference type="AlphaFoldDB" id="A0A318PUN0"/>
<evidence type="ECO:0000313" key="1">
    <source>
        <dbReference type="EMBL" id="PYD61131.1"/>
    </source>
</evidence>
<reference evidence="1 2" key="1">
    <citation type="submission" date="2017-07" db="EMBL/GenBank/DDBJ databases">
        <title>A draft genome sequence of Gluconacetobacter entanii LTH 4560.</title>
        <authorList>
            <person name="Skraban J."/>
            <person name="Cleenwerck I."/>
            <person name="Vandamme P."/>
            <person name="Trcek J."/>
        </authorList>
    </citation>
    <scope>NUCLEOTIDE SEQUENCE [LARGE SCALE GENOMIC DNA]</scope>
    <source>
        <strain evidence="1 2">LTH 4560</strain>
    </source>
</reference>
<protein>
    <submittedName>
        <fullName evidence="1">Restriction endonuclease</fullName>
    </submittedName>
</protein>
<organism evidence="1 2">
    <name type="scientific">Gluconacetobacter entanii</name>
    <dbReference type="NCBI Taxonomy" id="108528"/>
    <lineage>
        <taxon>Bacteria</taxon>
        <taxon>Pseudomonadati</taxon>
        <taxon>Pseudomonadota</taxon>
        <taxon>Alphaproteobacteria</taxon>
        <taxon>Acetobacterales</taxon>
        <taxon>Acetobacteraceae</taxon>
        <taxon>Gluconacetobacter</taxon>
    </lineage>
</organism>
<gene>
    <name evidence="1" type="ORF">CFR72_14975</name>
</gene>
<proteinExistence type="predicted"/>
<comment type="caution">
    <text evidence="1">The sequence shown here is derived from an EMBL/GenBank/DDBJ whole genome shotgun (WGS) entry which is preliminary data.</text>
</comment>
<dbReference type="OrthoDB" id="9800901at2"/>